<dbReference type="PANTHER" id="PTHR37690">
    <property type="entry name" value="CHORISMATE DEHYDRATASE"/>
    <property type="match status" value="1"/>
</dbReference>
<sequence>MRKAQKNNITLNKIKISAVAYTNTKAFIYGLEHSEIINKIDLSLDIPSDCAAKVISGEVDLGLMPVAAIPLVPNANIVADYCIGSDGAVNSVFIFSDVPIEEIKTLRLDSHSRTSNNLAKVLLKFYWEQEVEFTIESSAKTDAIVLIGDRTFGKKDDYAFIYDMGEEWKNFTGLPFMYAAWVANKEISQEFKDEFNAALKFGLAHRMDVLQDLPKTPNFDLEDYLYNKLQFEVTEDRKKSLKMFLGYIEKL</sequence>
<organism evidence="5 6">
    <name type="scientific">Pedobacter mendelii</name>
    <dbReference type="NCBI Taxonomy" id="1908240"/>
    <lineage>
        <taxon>Bacteria</taxon>
        <taxon>Pseudomonadati</taxon>
        <taxon>Bacteroidota</taxon>
        <taxon>Sphingobacteriia</taxon>
        <taxon>Sphingobacteriales</taxon>
        <taxon>Sphingobacteriaceae</taxon>
        <taxon>Pedobacter</taxon>
    </lineage>
</organism>
<protein>
    <recommendedName>
        <fullName evidence="4">Chorismate dehydratase</fullName>
        <ecNumber evidence="4">4.2.1.151</ecNumber>
    </recommendedName>
    <alternativeName>
        <fullName evidence="4">Menaquinone biosynthetic enzyme MqnA</fullName>
    </alternativeName>
</protein>
<keyword evidence="6" id="KW-1185">Reference proteome</keyword>
<evidence type="ECO:0000256" key="1">
    <source>
        <dbReference type="ARBA" id="ARBA00004863"/>
    </source>
</evidence>
<comment type="pathway">
    <text evidence="1 4">Quinol/quinone metabolism; menaquinone biosynthesis.</text>
</comment>
<dbReference type="Gene3D" id="3.40.190.10">
    <property type="entry name" value="Periplasmic binding protein-like II"/>
    <property type="match status" value="2"/>
</dbReference>
<keyword evidence="3 4" id="KW-0456">Lyase</keyword>
<comment type="similarity">
    <text evidence="4">Belongs to the MqnA/MqnD family. MqnA subfamily.</text>
</comment>
<dbReference type="HAMAP" id="MF_00995">
    <property type="entry name" value="MqnA"/>
    <property type="match status" value="1"/>
</dbReference>
<name>A0ABQ2BHQ6_9SPHI</name>
<comment type="function">
    <text evidence="4">Catalyzes the dehydration of chorismate into 3-[(1-carboxyvinyl)oxy]benzoate, a step in the biosynthesis of menaquinone (MK, vitamin K2).</text>
</comment>
<dbReference type="CDD" id="cd13634">
    <property type="entry name" value="PBP2_Sco4506"/>
    <property type="match status" value="1"/>
</dbReference>
<gene>
    <name evidence="4 5" type="primary">mqnA</name>
    <name evidence="5" type="ORF">GCM10008119_22450</name>
</gene>
<dbReference type="InterPro" id="IPR003773">
    <property type="entry name" value="Menaquinone_biosynth"/>
</dbReference>
<reference evidence="6" key="1">
    <citation type="journal article" date="2019" name="Int. J. Syst. Evol. Microbiol.">
        <title>The Global Catalogue of Microorganisms (GCM) 10K type strain sequencing project: providing services to taxonomists for standard genome sequencing and annotation.</title>
        <authorList>
            <consortium name="The Broad Institute Genomics Platform"/>
            <consortium name="The Broad Institute Genome Sequencing Center for Infectious Disease"/>
            <person name="Wu L."/>
            <person name="Ma J."/>
        </authorList>
    </citation>
    <scope>NUCLEOTIDE SEQUENCE [LARGE SCALE GENOMIC DNA]</scope>
    <source>
        <strain evidence="6">CCM 8939</strain>
    </source>
</reference>
<proteinExistence type="inferred from homology"/>
<dbReference type="PANTHER" id="PTHR37690:SF1">
    <property type="entry name" value="CHORISMATE DEHYDRATASE"/>
    <property type="match status" value="1"/>
</dbReference>
<evidence type="ECO:0000256" key="4">
    <source>
        <dbReference type="HAMAP-Rule" id="MF_00995"/>
    </source>
</evidence>
<dbReference type="EC" id="4.2.1.151" evidence="4"/>
<evidence type="ECO:0000313" key="6">
    <source>
        <dbReference type="Proteomes" id="UP000645390"/>
    </source>
</evidence>
<keyword evidence="2 4" id="KW-0474">Menaquinone biosynthesis</keyword>
<dbReference type="InterPro" id="IPR030868">
    <property type="entry name" value="MqnA"/>
</dbReference>
<accession>A0ABQ2BHQ6</accession>
<dbReference type="Pfam" id="PF02621">
    <property type="entry name" value="VitK2_biosynth"/>
    <property type="match status" value="1"/>
</dbReference>
<comment type="caution">
    <text evidence="5">The sequence shown here is derived from an EMBL/GenBank/DDBJ whole genome shotgun (WGS) entry which is preliminary data.</text>
</comment>
<evidence type="ECO:0000256" key="3">
    <source>
        <dbReference type="ARBA" id="ARBA00023239"/>
    </source>
</evidence>
<dbReference type="Proteomes" id="UP000645390">
    <property type="component" value="Unassembled WGS sequence"/>
</dbReference>
<evidence type="ECO:0000313" key="5">
    <source>
        <dbReference type="EMBL" id="GGI26396.1"/>
    </source>
</evidence>
<dbReference type="EMBL" id="BMDJ01000005">
    <property type="protein sequence ID" value="GGI26396.1"/>
    <property type="molecule type" value="Genomic_DNA"/>
</dbReference>
<comment type="catalytic activity">
    <reaction evidence="4">
        <text>chorismate = 3-[(1-carboxyvinyl)-oxy]benzoate + H2O</text>
        <dbReference type="Rhea" id="RHEA:40051"/>
        <dbReference type="ChEBI" id="CHEBI:15377"/>
        <dbReference type="ChEBI" id="CHEBI:29748"/>
        <dbReference type="ChEBI" id="CHEBI:76981"/>
        <dbReference type="EC" id="4.2.1.151"/>
    </reaction>
</comment>
<evidence type="ECO:0000256" key="2">
    <source>
        <dbReference type="ARBA" id="ARBA00022428"/>
    </source>
</evidence>
<dbReference type="SUPFAM" id="SSF53850">
    <property type="entry name" value="Periplasmic binding protein-like II"/>
    <property type="match status" value="1"/>
</dbReference>